<reference evidence="6 7" key="1">
    <citation type="submission" date="2019-07" db="EMBL/GenBank/DDBJ databases">
        <title>Chromosome genome assembly for large yellow croaker.</title>
        <authorList>
            <person name="Xiao S."/>
        </authorList>
    </citation>
    <scope>NUCLEOTIDE SEQUENCE [LARGE SCALE GENOMIC DNA]</scope>
    <source>
        <strain evidence="6">JMULYC20181020</strain>
        <tissue evidence="6">Muscle</tissue>
    </source>
</reference>
<dbReference type="AlphaFoldDB" id="A0A6G0IBT5"/>
<accession>A0A6G0IBT5</accession>
<keyword evidence="3" id="KW-0812">Transmembrane</keyword>
<dbReference type="InterPro" id="IPR001368">
    <property type="entry name" value="TNFR/NGFR_Cys_rich_reg"/>
</dbReference>
<evidence type="ECO:0000313" key="7">
    <source>
        <dbReference type="Proteomes" id="UP000424527"/>
    </source>
</evidence>
<feature type="region of interest" description="Disordered" evidence="2">
    <location>
        <begin position="298"/>
        <end position="348"/>
    </location>
</feature>
<feature type="domain" description="TNFR-Cys" evidence="5">
    <location>
        <begin position="55"/>
        <end position="98"/>
    </location>
</feature>
<gene>
    <name evidence="6" type="ORF">D5F01_LYC12833</name>
</gene>
<feature type="transmembrane region" description="Helical" evidence="3">
    <location>
        <begin position="184"/>
        <end position="205"/>
    </location>
</feature>
<evidence type="ECO:0000256" key="2">
    <source>
        <dbReference type="SAM" id="MobiDB-lite"/>
    </source>
</evidence>
<evidence type="ECO:0000259" key="5">
    <source>
        <dbReference type="PROSITE" id="PS50050"/>
    </source>
</evidence>
<keyword evidence="3" id="KW-0472">Membrane</keyword>
<keyword evidence="3" id="KW-1133">Transmembrane helix</keyword>
<evidence type="ECO:0000256" key="1">
    <source>
        <dbReference type="PROSITE-ProRule" id="PRU00206"/>
    </source>
</evidence>
<evidence type="ECO:0000256" key="4">
    <source>
        <dbReference type="SAM" id="SignalP"/>
    </source>
</evidence>
<dbReference type="SUPFAM" id="SSF57586">
    <property type="entry name" value="TNF receptor-like"/>
    <property type="match status" value="1"/>
</dbReference>
<feature type="disulfide bond" evidence="1">
    <location>
        <begin position="56"/>
        <end position="71"/>
    </location>
</feature>
<proteinExistence type="predicted"/>
<dbReference type="Gene3D" id="2.10.50.10">
    <property type="entry name" value="Tumor Necrosis Factor Receptor, subunit A, domain 2"/>
    <property type="match status" value="1"/>
</dbReference>
<dbReference type="PROSITE" id="PS50050">
    <property type="entry name" value="TNFR_NGFR_2"/>
    <property type="match status" value="1"/>
</dbReference>
<feature type="signal peptide" evidence="4">
    <location>
        <begin position="1"/>
        <end position="20"/>
    </location>
</feature>
<comment type="caution">
    <text evidence="1">Lacks conserved residue(s) required for the propagation of feature annotation.</text>
</comment>
<evidence type="ECO:0000313" key="6">
    <source>
        <dbReference type="EMBL" id="KAE8288955.1"/>
    </source>
</evidence>
<keyword evidence="1" id="KW-1015">Disulfide bond</keyword>
<protein>
    <recommendedName>
        <fullName evidence="5">TNFR-Cys domain-containing protein</fullName>
    </recommendedName>
</protein>
<evidence type="ECO:0000256" key="3">
    <source>
        <dbReference type="SAM" id="Phobius"/>
    </source>
</evidence>
<dbReference type="CDD" id="cd00185">
    <property type="entry name" value="TNFRSF"/>
    <property type="match status" value="1"/>
</dbReference>
<feature type="compositionally biased region" description="Basic and acidic residues" evidence="2">
    <location>
        <begin position="226"/>
        <end position="240"/>
    </location>
</feature>
<dbReference type="EMBL" id="REGW02000012">
    <property type="protein sequence ID" value="KAE8288955.1"/>
    <property type="molecule type" value="Genomic_DNA"/>
</dbReference>
<dbReference type="Proteomes" id="UP000424527">
    <property type="component" value="Unassembled WGS sequence"/>
</dbReference>
<keyword evidence="7" id="KW-1185">Reference proteome</keyword>
<organism evidence="6 7">
    <name type="scientific">Larimichthys crocea</name>
    <name type="common">Large yellow croaker</name>
    <name type="synonym">Pseudosciaena crocea</name>
    <dbReference type="NCBI Taxonomy" id="215358"/>
    <lineage>
        <taxon>Eukaryota</taxon>
        <taxon>Metazoa</taxon>
        <taxon>Chordata</taxon>
        <taxon>Craniata</taxon>
        <taxon>Vertebrata</taxon>
        <taxon>Euteleostomi</taxon>
        <taxon>Actinopterygii</taxon>
        <taxon>Neopterygii</taxon>
        <taxon>Teleostei</taxon>
        <taxon>Neoteleostei</taxon>
        <taxon>Acanthomorphata</taxon>
        <taxon>Eupercaria</taxon>
        <taxon>Sciaenidae</taxon>
        <taxon>Larimichthys</taxon>
    </lineage>
</organism>
<comment type="caution">
    <text evidence="6">The sequence shown here is derived from an EMBL/GenBank/DDBJ whole genome shotgun (WGS) entry which is preliminary data.</text>
</comment>
<name>A0A6G0IBT5_LARCR</name>
<dbReference type="PROSITE" id="PS00652">
    <property type="entry name" value="TNFR_NGFR_1"/>
    <property type="match status" value="1"/>
</dbReference>
<feature type="repeat" description="TNFR-Cys" evidence="1">
    <location>
        <begin position="55"/>
        <end position="98"/>
    </location>
</feature>
<feature type="region of interest" description="Disordered" evidence="2">
    <location>
        <begin position="226"/>
        <end position="251"/>
    </location>
</feature>
<feature type="compositionally biased region" description="Basic and acidic residues" evidence="2">
    <location>
        <begin position="336"/>
        <end position="348"/>
    </location>
</feature>
<feature type="chain" id="PRO_5026205220" description="TNFR-Cys domain-containing protein" evidence="4">
    <location>
        <begin position="21"/>
        <end position="348"/>
    </location>
</feature>
<sequence>MGLVQCFVIVLMLSTQLGLTIPVTELPVYYTERSGAKCRMCPAGEYQKSCTECAPCAAGSYTTELNRERDCHFCYRDCKPGLHLKVAQSCTSKSDMTCVCEDGYRCKEMFSNSKNCKFCEKIQETTTEAAAIVLVKYKHTPSASSGHSRTSAKACTFPKCGLQSDQMARNYTKPETDKQTNSHLAAILCPVVAVGCVALVILFFVRRPRDESCFKQVLLVCNEGGRDASHKSKESTHQFPRDSFSAKQQPSSLSAANLGPVHVHNPGTVIFSLLSQFTGQVGPTIECGKTAEKECSEEEDERDCPVFHPTSSPSIPLSEEERSGEIDSIFFPSQEQGKDCHMSKEEAL</sequence>
<keyword evidence="4" id="KW-0732">Signal</keyword>